<feature type="region of interest" description="Disordered" evidence="1">
    <location>
        <begin position="1023"/>
        <end position="1052"/>
    </location>
</feature>
<dbReference type="Proteomes" id="UP001165740">
    <property type="component" value="Chromosome 2"/>
</dbReference>
<feature type="region of interest" description="Disordered" evidence="1">
    <location>
        <begin position="583"/>
        <end position="612"/>
    </location>
</feature>
<feature type="region of interest" description="Disordered" evidence="1">
    <location>
        <begin position="1507"/>
        <end position="1557"/>
    </location>
</feature>
<feature type="region of interest" description="Disordered" evidence="1">
    <location>
        <begin position="136"/>
        <end position="158"/>
    </location>
</feature>
<feature type="region of interest" description="Disordered" evidence="1">
    <location>
        <begin position="956"/>
        <end position="979"/>
    </location>
</feature>
<feature type="compositionally biased region" description="Basic and acidic residues" evidence="1">
    <location>
        <begin position="1533"/>
        <end position="1549"/>
    </location>
</feature>
<name>A0A9W2ZPQ0_BIOGL</name>
<feature type="region of interest" description="Disordered" evidence="1">
    <location>
        <begin position="252"/>
        <end position="285"/>
    </location>
</feature>
<feature type="compositionally biased region" description="Polar residues" evidence="1">
    <location>
        <begin position="1023"/>
        <end position="1035"/>
    </location>
</feature>
<feature type="compositionally biased region" description="Low complexity" evidence="1">
    <location>
        <begin position="254"/>
        <end position="269"/>
    </location>
</feature>
<dbReference type="RefSeq" id="XP_055876864.1">
    <property type="nucleotide sequence ID" value="XM_056020889.1"/>
</dbReference>
<feature type="compositionally biased region" description="Polar residues" evidence="1">
    <location>
        <begin position="45"/>
        <end position="64"/>
    </location>
</feature>
<dbReference type="GeneID" id="106071770"/>
<accession>A0A9W2ZPQ0</accession>
<dbReference type="GO" id="GO:0003677">
    <property type="term" value="F:DNA binding"/>
    <property type="evidence" value="ECO:0007669"/>
    <property type="project" value="InterPro"/>
</dbReference>
<gene>
    <name evidence="3 4" type="primary">LOC106071770</name>
</gene>
<dbReference type="OrthoDB" id="10288324at2759"/>
<evidence type="ECO:0000313" key="3">
    <source>
        <dbReference type="RefSeq" id="XP_055876863.1"/>
    </source>
</evidence>
<evidence type="ECO:0000256" key="1">
    <source>
        <dbReference type="SAM" id="MobiDB-lite"/>
    </source>
</evidence>
<keyword evidence="2" id="KW-1185">Reference proteome</keyword>
<dbReference type="RefSeq" id="XP_055876863.1">
    <property type="nucleotide sequence ID" value="XM_056020888.1"/>
</dbReference>
<protein>
    <submittedName>
        <fullName evidence="3 4">Uncharacterized protein LOC106071770</fullName>
    </submittedName>
</protein>
<evidence type="ECO:0000313" key="4">
    <source>
        <dbReference type="RefSeq" id="XP_055876864.1"/>
    </source>
</evidence>
<dbReference type="InterPro" id="IPR017956">
    <property type="entry name" value="AT_hook_DNA-bd_motif"/>
</dbReference>
<reference evidence="3 4" key="1">
    <citation type="submission" date="2025-04" db="UniProtKB">
        <authorList>
            <consortium name="RefSeq"/>
        </authorList>
    </citation>
    <scope>IDENTIFICATION</scope>
</reference>
<feature type="region of interest" description="Disordered" evidence="1">
    <location>
        <begin position="182"/>
        <end position="204"/>
    </location>
</feature>
<organism evidence="2 3">
    <name type="scientific">Biomphalaria glabrata</name>
    <name type="common">Bloodfluke planorb</name>
    <name type="synonym">Freshwater snail</name>
    <dbReference type="NCBI Taxonomy" id="6526"/>
    <lineage>
        <taxon>Eukaryota</taxon>
        <taxon>Metazoa</taxon>
        <taxon>Spiralia</taxon>
        <taxon>Lophotrochozoa</taxon>
        <taxon>Mollusca</taxon>
        <taxon>Gastropoda</taxon>
        <taxon>Heterobranchia</taxon>
        <taxon>Euthyneura</taxon>
        <taxon>Panpulmonata</taxon>
        <taxon>Hygrophila</taxon>
        <taxon>Lymnaeoidea</taxon>
        <taxon>Planorbidae</taxon>
        <taxon>Biomphalaria</taxon>
    </lineage>
</organism>
<proteinExistence type="predicted"/>
<evidence type="ECO:0000313" key="2">
    <source>
        <dbReference type="Proteomes" id="UP001165740"/>
    </source>
</evidence>
<dbReference type="SMART" id="SM00384">
    <property type="entry name" value="AT_hook"/>
    <property type="match status" value="4"/>
</dbReference>
<feature type="compositionally biased region" description="Basic and acidic residues" evidence="1">
    <location>
        <begin position="186"/>
        <end position="195"/>
    </location>
</feature>
<sequence length="1893" mass="211819">MARGRGRARSVVFPPRRRGRPRKYPAPTKDDFNIYESVNKVIMQKTKNLSPDSNQPKLYESSSKLPPLKIPKNRIVRCEEDDEDKTPEYPLPEDSTFFSKFFPPSDKEQRNVFSEMSTLSQTTADSNIEERSLGLQESNDNNIHSERDSDTTSQPKIKRLQMIPKLQVKTISIHGSLQELGCNNETEEKQEDKIPRLSPVEQTDHVDILSHSQPPKLKRICEDKVLFQDSISSADLQNNFCNEIEENQNNLFRSSSKASDDSVSNTNSDSIRKKESNKQFSSYDLPSVSQENNFHLKTSCVRTNTSASNVQPTEDDISMSQDMCNFELISEGELSPAPLLIDEQSVLENSLTKSSCPEIKEPSALAQNTLPTRNRLSEAPIVQSMSSVPQCEPLGLTFHQLPPPTQNSVHAGSVNSSKQLNAWMTGSEQDDLMNTANLIDAANLMQTEDNSITDSISFHNMNLNKDSQLDEAASLQHMCPHAITLKNIDNKTASSEIDSTSTNDLASVLENSNQEALICNNFLKTQSHGLPSMKRLDSPGNDAHCLCTQEHSGSPLTNMNNRIDKVEHAKMRVSQEPVLMMAQPKKPGRPRKSLDKETCQNTGNKSHLEHPVESTHHEAYRASQDALGQTYVRRRTQKKRNQLLFYNNDPIRTRDESYSHVSSFDKASNSINVTTGPENSYSYSNETGTWHDERNKSGIFTSSNALYVGQENVCTTKGRSHLRTTEGNLLKVKEVKPNYSIASASVHQNSESDRSEMPPLIQHGYVHNLQQQQPFPIYNGHKQFAHQEPPHANTYNLSQVYPVSTYGMLGARPMPAVQSSSGHCPQSEAQINYPSETQAYLHNDQISHHWPQTGNANHYVNVVNKPWSAFDTSLQNSSINSQRQPYVSLHGRNDYLHSDRLIPRPIQYHNQIVRPESIYHHNRNVVSASKASAFSIPNLMPTTALSVHNVMPTTVTSVSSHRSGDRNCMPSADRTSMSSQCQEPQNNVIGHHNAKQRQLHKIASNPTDKETVYPTWVRVPDMSSGNKEIQPTNIPYSEHAKGHTSIPLAPPKGVLNDGVVSKSVNRLDLSQKNSMHDMVMVSNKRKPEPEHKTLRSCDEPLDLSVSSKDCSQDTLRTNSLETYNENLMSVITNNSRLGETSVNEKTLRNYSLCDLEISSKVRDKAAEKIGNLFKESSSSEQQITEHPIQLEINSCVRDFSVSRASVSDISCRESSVSDSSSISSNLLVVAPSPDIALLSPSGWGQAPRVSRSSSRTSIDSVEVTPPRKIGLPLEHFLNSTPSKTTYSSMMMAHITSKAKKLGVAARTNIDNYENHLMLSNSINQSVIDLTEGGEEAEVVSVSSYDSGDEESRIAFIESERNVYGASGPSHSINESFQSRTLQDNIDWESNQHLNAARFNSLKVNRAVKENIAVKVKEVVSLLSSSNVNSAAKGVGTSPLSNCDTLLPRGLSSVNLTTESSTEQAAATLLLLSSNPLYHNVIIIPETSDDYHEKVYQIQPMLGEDRSVQEAQKGRGHNGATRPATKTGRRVGRPPKDEVWPLRNEERPDQHGTSNNMTNVFHETFDHSDAQSPNAGTMSHQYISVNGHNFSDRFYHQPPHFHPMNPLPTATSFQQPLSSVEKKIDPKVAPLMKFRLNKKTKATSEMAKKTSELQPDQLVVPLENKSSAVLEQTSPRANIIQDGIFKKKRKRRTKKEMMEAALMLSQNPHKKIRHKYQPRQKRKYPISQQNIDPFDPLEKDIVESSYETRCMAKEIALTSYISPPATPELSKNSMIPNYINQNYTNQVSMQPSLHKNSFILDTVRQAPKRQSNGEELMNIEQFSQQNVVTEAHNEDGLVVISLQPAHLDHQLEQGLISPSRLNSIPTDLSQVTPHQNKTDSREEVIDWLTKNRKM</sequence>
<feature type="region of interest" description="Disordered" evidence="1">
    <location>
        <begin position="1"/>
        <end position="30"/>
    </location>
</feature>
<feature type="region of interest" description="Disordered" evidence="1">
    <location>
        <begin position="45"/>
        <end position="111"/>
    </location>
</feature>